<proteinExistence type="predicted"/>
<feature type="transmembrane region" description="Helical" evidence="5">
    <location>
        <begin position="1062"/>
        <end position="1084"/>
    </location>
</feature>
<keyword evidence="4 5" id="KW-0472">Membrane</keyword>
<feature type="transmembrane region" description="Helical" evidence="5">
    <location>
        <begin position="759"/>
        <end position="783"/>
    </location>
</feature>
<dbReference type="AlphaFoldDB" id="A0A1R2AUD8"/>
<keyword evidence="8" id="KW-1185">Reference proteome</keyword>
<keyword evidence="2 5" id="KW-0812">Transmembrane</keyword>
<sequence length="1131" mass="130521">MASIVFLLIEIVKSLDPRDVLVCADISTPFALKEKFKIFHQIYIFESIEFDQMIEDISEYDFYIIIDITLRPLHFTLLDNISNHFQTYYITITNDLSSVSSKWRINAHNTIEQDKYSISVLLDYLEFTHFIIISSLKYESISLANDLFSIFNNEVFSYLKYNEEIDEDYMENYVKKLIKAKGVRKMLIIDFGTSLEILENKIIDHNLNSIGSCFILKGKSIVNSKIEGSLVVVEQGLENSTSLEDYELNAVNRFLAKINDLMFSNHFMLQEKETLNQIISDYLAAKNQFPIYSLINIKNNKKNVIGTIQEALILTSSIAFPGNSTSLIVSEATKLHLSIANGTHEIYNMYTIEYFAYWYLGALYAVQRSNMLNEIPEFKIELYSVDCGIFLYEENWYNNCLNQSRNNLGLAYLSSIWDTAALGTLLTLKTLGISLPQISPISLDDKLDNKTTFSEFLKLSVSLKEFFSNAFIFQKALGWKNLAVLATDDSTFYTEYNYVVKYSALAGVNIVNDKNKRILPQNYTRADFEKYKGHFQALKDTNCRVVAIFASDRGLIWEGLYDVGLRRGDIILIGESAIFSFLSGVEDEYLKKREALADGALVYKYREWIGDLGEKLKSEISSLFPEISYMCMTYDTVSTVKESIIYILNKGEDYEDPEILKKAMRNIKFTGCLGTVFFDRDSNSRANAQFTIQQLRKSAYNNSWIITDVAYLDKFSSNIITSIGEFSWPTSESTPSNFRPHNSCPFDEYLIQDSKASKLILMIASIIVFIISCASAYLSYYSNKFQFSYLVERRVITLSDMIFTSYFLFQIFQLISMGPDQISLRVALKNIQILCAFDFNEFFQVKFDQFWGLYYCVLIFSIFWIFCCIFVLFKCQIRYSRLVLFQQIKFLSTFIFPVLGHIGFLPIISMLMNIFMCHKAIANDITSSYLDQDCRAFCYIGKHKFYVVLSSFCIIFYLFTAISCRPLWEKTQESLNIRTKSVYLSFLSIFQVIAVILNKNLKPYSQVAHGYILSGLIIAMMILTFYLDPYNYKKSKVLQMTSLGISFWGIFTASIFMNRESIQAWMITEFIGFGFIGIAGFVFLRRIPILLYAEKGLDVSTLIWYQFAKNNEKSQLDPRTMEVIRFSLGNK</sequence>
<dbReference type="GO" id="GO:0016020">
    <property type="term" value="C:membrane"/>
    <property type="evidence" value="ECO:0007669"/>
    <property type="project" value="UniProtKB-SubCell"/>
</dbReference>
<feature type="transmembrane region" description="Helical" evidence="5">
    <location>
        <begin position="795"/>
        <end position="815"/>
    </location>
</feature>
<feature type="transmembrane region" description="Helical" evidence="5">
    <location>
        <begin position="1009"/>
        <end position="1026"/>
    </location>
</feature>
<comment type="subcellular location">
    <subcellularLocation>
        <location evidence="1">Membrane</location>
    </subcellularLocation>
</comment>
<comment type="caution">
    <text evidence="7">The sequence shown here is derived from an EMBL/GenBank/DDBJ whole genome shotgun (WGS) entry which is preliminary data.</text>
</comment>
<evidence type="ECO:0000259" key="6">
    <source>
        <dbReference type="Pfam" id="PF01094"/>
    </source>
</evidence>
<gene>
    <name evidence="7" type="ORF">SteCoe_34492</name>
</gene>
<feature type="transmembrane region" description="Helical" evidence="5">
    <location>
        <begin position="980"/>
        <end position="997"/>
    </location>
</feature>
<feature type="transmembrane region" description="Helical" evidence="5">
    <location>
        <begin position="945"/>
        <end position="968"/>
    </location>
</feature>
<evidence type="ECO:0000256" key="4">
    <source>
        <dbReference type="ARBA" id="ARBA00023136"/>
    </source>
</evidence>
<reference evidence="7 8" key="1">
    <citation type="submission" date="2016-11" db="EMBL/GenBank/DDBJ databases">
        <title>The macronuclear genome of Stentor coeruleus: a giant cell with tiny introns.</title>
        <authorList>
            <person name="Slabodnick M."/>
            <person name="Ruby J.G."/>
            <person name="Reiff S.B."/>
            <person name="Swart E.C."/>
            <person name="Gosai S."/>
            <person name="Prabakaran S."/>
            <person name="Witkowska E."/>
            <person name="Larue G.E."/>
            <person name="Fisher S."/>
            <person name="Freeman R.M."/>
            <person name="Gunawardena J."/>
            <person name="Chu W."/>
            <person name="Stover N.A."/>
            <person name="Gregory B.D."/>
            <person name="Nowacki M."/>
            <person name="Derisi J."/>
            <person name="Roy S.W."/>
            <person name="Marshall W.F."/>
            <person name="Sood P."/>
        </authorList>
    </citation>
    <scope>NUCLEOTIDE SEQUENCE [LARGE SCALE GENOMIC DNA]</scope>
    <source>
        <strain evidence="7">WM001</strain>
    </source>
</reference>
<evidence type="ECO:0000256" key="2">
    <source>
        <dbReference type="ARBA" id="ARBA00022692"/>
    </source>
</evidence>
<dbReference type="OrthoDB" id="5984008at2759"/>
<evidence type="ECO:0000256" key="1">
    <source>
        <dbReference type="ARBA" id="ARBA00004370"/>
    </source>
</evidence>
<feature type="transmembrane region" description="Helical" evidence="5">
    <location>
        <begin position="852"/>
        <end position="873"/>
    </location>
</feature>
<keyword evidence="3 5" id="KW-1133">Transmembrane helix</keyword>
<accession>A0A1R2AUD8</accession>
<dbReference type="EMBL" id="MPUH01001377">
    <property type="protein sequence ID" value="OMJ68141.1"/>
    <property type="molecule type" value="Genomic_DNA"/>
</dbReference>
<dbReference type="SUPFAM" id="SSF53822">
    <property type="entry name" value="Periplasmic binding protein-like I"/>
    <property type="match status" value="1"/>
</dbReference>
<dbReference type="InterPro" id="IPR001828">
    <property type="entry name" value="ANF_lig-bd_rcpt"/>
</dbReference>
<name>A0A1R2AUD8_9CILI</name>
<evidence type="ECO:0000256" key="5">
    <source>
        <dbReference type="SAM" id="Phobius"/>
    </source>
</evidence>
<protein>
    <recommendedName>
        <fullName evidence="6">Receptor ligand binding region domain-containing protein</fullName>
    </recommendedName>
</protein>
<organism evidence="7 8">
    <name type="scientific">Stentor coeruleus</name>
    <dbReference type="NCBI Taxonomy" id="5963"/>
    <lineage>
        <taxon>Eukaryota</taxon>
        <taxon>Sar</taxon>
        <taxon>Alveolata</taxon>
        <taxon>Ciliophora</taxon>
        <taxon>Postciliodesmatophora</taxon>
        <taxon>Heterotrichea</taxon>
        <taxon>Heterotrichida</taxon>
        <taxon>Stentoridae</taxon>
        <taxon>Stentor</taxon>
    </lineage>
</organism>
<feature type="transmembrane region" description="Helical" evidence="5">
    <location>
        <begin position="894"/>
        <end position="916"/>
    </location>
</feature>
<evidence type="ECO:0000313" key="8">
    <source>
        <dbReference type="Proteomes" id="UP000187209"/>
    </source>
</evidence>
<dbReference type="Proteomes" id="UP000187209">
    <property type="component" value="Unassembled WGS sequence"/>
</dbReference>
<evidence type="ECO:0000256" key="3">
    <source>
        <dbReference type="ARBA" id="ARBA00022989"/>
    </source>
</evidence>
<feature type="domain" description="Receptor ligand binding region" evidence="6">
    <location>
        <begin position="434"/>
        <end position="695"/>
    </location>
</feature>
<dbReference type="Pfam" id="PF01094">
    <property type="entry name" value="ANF_receptor"/>
    <property type="match status" value="1"/>
</dbReference>
<evidence type="ECO:0000313" key="7">
    <source>
        <dbReference type="EMBL" id="OMJ68141.1"/>
    </source>
</evidence>
<dbReference type="InterPro" id="IPR028082">
    <property type="entry name" value="Peripla_BP_I"/>
</dbReference>
<feature type="transmembrane region" description="Helical" evidence="5">
    <location>
        <begin position="1038"/>
        <end position="1056"/>
    </location>
</feature>